<comment type="caution">
    <text evidence="1">The sequence shown here is derived from an EMBL/GenBank/DDBJ whole genome shotgun (WGS) entry which is preliminary data.</text>
</comment>
<accession>A0A9P8VQX4</accession>
<dbReference type="EMBL" id="JAGPYM010000043">
    <property type="protein sequence ID" value="KAH6873928.1"/>
    <property type="molecule type" value="Genomic_DNA"/>
</dbReference>
<sequence length="256" mass="28477">MIQKYRPPLPTSNCNIEADARVCTSPQVLCEPATIIMDLFLRSNLHLIQTRQVAVRSCLPILRSRLRACDVLLHRLRLTSLFFFLIYKPQVSLVVTRARPTWSSQRLVDIQRTCGTKPILPSLPLRRWVVAEWSALAWTVAASLLIPARCTTSANAPFPWHSLADPFIPEPWCNDKLASVGNGWTTIAASVPPAAMIDAPVKFSTSLDSNQEECGSRITPQIMPCGRLPPRLALLLIAACLNFSLSPRRTTSARQL</sequence>
<keyword evidence="2" id="KW-1185">Reference proteome</keyword>
<dbReference type="AlphaFoldDB" id="A0A9P8VQX4"/>
<protein>
    <submittedName>
        <fullName evidence="1">Uncharacterized protein</fullName>
    </submittedName>
</protein>
<evidence type="ECO:0000313" key="1">
    <source>
        <dbReference type="EMBL" id="KAH6873928.1"/>
    </source>
</evidence>
<name>A0A9P8VQX4_9HYPO</name>
<dbReference type="Proteomes" id="UP000777438">
    <property type="component" value="Unassembled WGS sequence"/>
</dbReference>
<proteinExistence type="predicted"/>
<gene>
    <name evidence="1" type="ORF">B0T10DRAFT_466024</name>
</gene>
<organism evidence="1 2">
    <name type="scientific">Thelonectria olida</name>
    <dbReference type="NCBI Taxonomy" id="1576542"/>
    <lineage>
        <taxon>Eukaryota</taxon>
        <taxon>Fungi</taxon>
        <taxon>Dikarya</taxon>
        <taxon>Ascomycota</taxon>
        <taxon>Pezizomycotina</taxon>
        <taxon>Sordariomycetes</taxon>
        <taxon>Hypocreomycetidae</taxon>
        <taxon>Hypocreales</taxon>
        <taxon>Nectriaceae</taxon>
        <taxon>Thelonectria</taxon>
    </lineage>
</organism>
<evidence type="ECO:0000313" key="2">
    <source>
        <dbReference type="Proteomes" id="UP000777438"/>
    </source>
</evidence>
<reference evidence="1 2" key="1">
    <citation type="journal article" date="2021" name="Nat. Commun.">
        <title>Genetic determinants of endophytism in the Arabidopsis root mycobiome.</title>
        <authorList>
            <person name="Mesny F."/>
            <person name="Miyauchi S."/>
            <person name="Thiergart T."/>
            <person name="Pickel B."/>
            <person name="Atanasova L."/>
            <person name="Karlsson M."/>
            <person name="Huettel B."/>
            <person name="Barry K.W."/>
            <person name="Haridas S."/>
            <person name="Chen C."/>
            <person name="Bauer D."/>
            <person name="Andreopoulos W."/>
            <person name="Pangilinan J."/>
            <person name="LaButti K."/>
            <person name="Riley R."/>
            <person name="Lipzen A."/>
            <person name="Clum A."/>
            <person name="Drula E."/>
            <person name="Henrissat B."/>
            <person name="Kohler A."/>
            <person name="Grigoriev I.V."/>
            <person name="Martin F.M."/>
            <person name="Hacquard S."/>
        </authorList>
    </citation>
    <scope>NUCLEOTIDE SEQUENCE [LARGE SCALE GENOMIC DNA]</scope>
    <source>
        <strain evidence="1 2">MPI-CAGE-CH-0241</strain>
    </source>
</reference>